<dbReference type="EMBL" id="MN536026">
    <property type="protein sequence ID" value="QIG56924.1"/>
    <property type="molecule type" value="Genomic_DNA"/>
</dbReference>
<dbReference type="PANTHER" id="PTHR46098">
    <property type="entry name" value="TRNA (CYTOSINE(38)-C(5))-METHYLTRANSFERASE"/>
    <property type="match status" value="1"/>
</dbReference>
<dbReference type="PRINTS" id="PR00105">
    <property type="entry name" value="C5METTRFRASE"/>
</dbReference>
<dbReference type="SUPFAM" id="SSF53335">
    <property type="entry name" value="S-adenosyl-L-methionine-dependent methyltransferases"/>
    <property type="match status" value="1"/>
</dbReference>
<dbReference type="GO" id="GO:0032259">
    <property type="term" value="P:methylation"/>
    <property type="evidence" value="ECO:0007669"/>
    <property type="project" value="UniProtKB-KW"/>
</dbReference>
<feature type="active site" evidence="4">
    <location>
        <position position="73"/>
    </location>
</feature>
<reference evidence="5 6" key="1">
    <citation type="submission" date="2019-10" db="EMBL/GenBank/DDBJ databases">
        <title>Genome of the temperate Pseudomonas aerugionosa phage vB_Pae-SS2019XI.</title>
        <authorList>
            <person name="Hammerl J.A."/>
            <person name="Jaeckel C."/>
            <person name="Schnehle S."/>
            <person name="Schmoger S."/>
        </authorList>
    </citation>
    <scope>NUCLEOTIDE SEQUENCE [LARGE SCALE GENOMIC DNA]</scope>
</reference>
<dbReference type="InterPro" id="IPR050750">
    <property type="entry name" value="C5-MTase"/>
</dbReference>
<comment type="similarity">
    <text evidence="4">Belongs to the class I-like SAM-binding methyltransferase superfamily. C5-methyltransferase family.</text>
</comment>
<accession>A0A6G6XGH7</accession>
<keyword evidence="3 4" id="KW-0949">S-adenosyl-L-methionine</keyword>
<dbReference type="Pfam" id="PF00145">
    <property type="entry name" value="DNA_methylase"/>
    <property type="match status" value="1"/>
</dbReference>
<evidence type="ECO:0000256" key="2">
    <source>
        <dbReference type="ARBA" id="ARBA00022679"/>
    </source>
</evidence>
<gene>
    <name evidence="5" type="ORF">vBPaeSS2019XI_046</name>
</gene>
<dbReference type="Proteomes" id="UP000502584">
    <property type="component" value="Segment"/>
</dbReference>
<dbReference type="InterPro" id="IPR001525">
    <property type="entry name" value="C5_MeTfrase"/>
</dbReference>
<keyword evidence="2 4" id="KW-0808">Transferase</keyword>
<evidence type="ECO:0000313" key="6">
    <source>
        <dbReference type="Proteomes" id="UP000502584"/>
    </source>
</evidence>
<dbReference type="PANTHER" id="PTHR46098:SF1">
    <property type="entry name" value="TRNA (CYTOSINE(38)-C(5))-METHYLTRANSFERASE"/>
    <property type="match status" value="1"/>
</dbReference>
<evidence type="ECO:0000256" key="1">
    <source>
        <dbReference type="ARBA" id="ARBA00022603"/>
    </source>
</evidence>
<evidence type="ECO:0000313" key="5">
    <source>
        <dbReference type="EMBL" id="QIG56924.1"/>
    </source>
</evidence>
<keyword evidence="6" id="KW-1185">Reference proteome</keyword>
<sequence>MDTAVDLFAGMGGWTTGARAAGVNVVWAANHWPTAVHWHAANHPETVHVCQDLQQANWSKVPWHNLLLASPCCTGFTKARGRPEGNPEHDAARSTAWAVIDALEYHKPDGAVVENVPEFLTWSLYPAWEYAVKALGYAVSPHVVDCADLGVPQNRVRLFLVCTRSKTPLQLKLPKYDHVPAASFIDFDSGNWTLIEKPGRADATLRRVRNGRKDFGDRFVMPYYGSGSGLTGRSIERPIGTITTRARWAVVDGDHMRMLTDDETLQAMSFSKDTLRPTNLKLCTHMAGNAVPPLAGHRVLETLLAAA</sequence>
<keyword evidence="1 4" id="KW-0489">Methyltransferase</keyword>
<dbReference type="PROSITE" id="PS51679">
    <property type="entry name" value="SAM_MT_C5"/>
    <property type="match status" value="1"/>
</dbReference>
<organism evidence="5 6">
    <name type="scientific">Pseudomonas phage vB_Pae-SS2019XI</name>
    <dbReference type="NCBI Taxonomy" id="2660688"/>
    <lineage>
        <taxon>Viruses</taxon>
        <taxon>Duplodnaviria</taxon>
        <taxon>Heunggongvirae</taxon>
        <taxon>Uroviricota</taxon>
        <taxon>Caudoviricetes</taxon>
        <taxon>Casjensviridae</taxon>
        <taxon>Maxdohrnvirus</taxon>
        <taxon>Maxdohrnvirus SS2019XI</taxon>
    </lineage>
</organism>
<protein>
    <submittedName>
        <fullName evidence="5">C-5 cytosine-specific DNA methylase</fullName>
    </submittedName>
</protein>
<name>A0A6G6XGH7_9CAUD</name>
<dbReference type="GO" id="GO:0008168">
    <property type="term" value="F:methyltransferase activity"/>
    <property type="evidence" value="ECO:0007669"/>
    <property type="project" value="UniProtKB-KW"/>
</dbReference>
<evidence type="ECO:0000256" key="3">
    <source>
        <dbReference type="ARBA" id="ARBA00022691"/>
    </source>
</evidence>
<proteinExistence type="inferred from homology"/>
<dbReference type="Gene3D" id="3.40.50.150">
    <property type="entry name" value="Vaccinia Virus protein VP39"/>
    <property type="match status" value="1"/>
</dbReference>
<evidence type="ECO:0000256" key="4">
    <source>
        <dbReference type="PROSITE-ProRule" id="PRU01016"/>
    </source>
</evidence>
<dbReference type="InterPro" id="IPR029063">
    <property type="entry name" value="SAM-dependent_MTases_sf"/>
</dbReference>